<keyword evidence="2" id="KW-1185">Reference proteome</keyword>
<evidence type="ECO:0000313" key="2">
    <source>
        <dbReference type="Proteomes" id="UP000199274"/>
    </source>
</evidence>
<proteinExistence type="predicted"/>
<protein>
    <submittedName>
        <fullName evidence="1">Uncharacterized protein</fullName>
    </submittedName>
</protein>
<dbReference type="EMBL" id="FNDB01000001">
    <property type="protein sequence ID" value="SDG61227.1"/>
    <property type="molecule type" value="Genomic_DNA"/>
</dbReference>
<name>A0A1G7VNF4_9FLAO</name>
<gene>
    <name evidence="1" type="ORF">SAMN04488062_10183</name>
</gene>
<accession>A0A1G7VNF4</accession>
<sequence>MGLRFKHSSLNSYENKSEVKLLNLKYDCILNHCLIPEKKLVLKNYFLLP</sequence>
<dbReference type="AlphaFoldDB" id="A0A1G7VNF4"/>
<reference evidence="2" key="1">
    <citation type="submission" date="2016-10" db="EMBL/GenBank/DDBJ databases">
        <authorList>
            <person name="Varghese N."/>
            <person name="Submissions S."/>
        </authorList>
    </citation>
    <scope>NUCLEOTIDE SEQUENCE [LARGE SCALE GENOMIC DNA]</scope>
    <source>
        <strain evidence="2">CGMCC 1.2747</strain>
    </source>
</reference>
<organism evidence="1 2">
    <name type="scientific">Flavobacterium omnivorum</name>
    <dbReference type="NCBI Taxonomy" id="178355"/>
    <lineage>
        <taxon>Bacteria</taxon>
        <taxon>Pseudomonadati</taxon>
        <taxon>Bacteroidota</taxon>
        <taxon>Flavobacteriia</taxon>
        <taxon>Flavobacteriales</taxon>
        <taxon>Flavobacteriaceae</taxon>
        <taxon>Flavobacterium</taxon>
    </lineage>
</organism>
<evidence type="ECO:0000313" key="1">
    <source>
        <dbReference type="EMBL" id="SDG61227.1"/>
    </source>
</evidence>
<dbReference type="Proteomes" id="UP000199274">
    <property type="component" value="Unassembled WGS sequence"/>
</dbReference>